<keyword evidence="2 3" id="KW-0238">DNA-binding</keyword>
<dbReference type="Pfam" id="PF13401">
    <property type="entry name" value="AAA_22"/>
    <property type="match status" value="1"/>
</dbReference>
<dbReference type="SUPFAM" id="SSF52540">
    <property type="entry name" value="P-loop containing nucleoside triphosphate hydrolases"/>
    <property type="match status" value="1"/>
</dbReference>
<dbReference type="InterPro" id="IPR049945">
    <property type="entry name" value="AAA_22"/>
</dbReference>
<sequence length="956" mass="103121">MAHVAGVAAVPPHFRDLGPLLVEVDGVERTPGGPRPAAALALLLINANRRVSSDTLGNALWADGRPRAASTLESHLWRLRQVLEPDRSQGRAPAVLVTESGGYRLVVSADQVDSVRFEQLVEDAATQLRQGRPDRALDRCDEARSLWRGRPFDGVADRDWAVSTVARLEEGRTQLVERRIDALMQVGEPERALLELESELREHPLREHLWAQRMLACQLCGRTDAALEAFHDARRLLIDELGLEPGEELRAVHARILKGDPGLHAIVRRRDPAPPADDDLLHLPVPAGDLVGRDEELRRVAALVRQIPLVTLAGPAGVGKTRLAVELARRTSGSFPDGVWFVDLTPAQDAEQVADAVASALGVPSAPTGSRDDALRVFTRDRRMLLLLDNCEHVLDETAGLVATVRRTGRELTVLATSREPLDVADEHVVVVDPLALTDAGPGGQAASVALFVDRLNGRARYADGEPERDDLIRRICRAVDGIPLAIELAAARARSFSLREVADQVELDPSSLSRVGRGRAGPRSTVRATVEWSHRLLGPDEQRLHRALSVLPGPFTLSAAAAVTGIDTATTADLLADLVHRSLVAPLGSSRPGRPSRFAQLAIIRGHGARALADAGEAAACRARRDAWVEHLITEDPPRLGSVAETTWFAAIDDDLAALRATLRHTLVDERSPAGGRIMSAAPLMYWYTRGATLEGRRWTELAADVAPPGLSAAMLSLSLSAFWGVAGRGDQAEPHGTAGLHELPPNLTVDDDLLVGDQLVVLAGCLWLSGCRALYSQVLDRIEAISTRTGDADLRLLHRVRSGPLELTRRPAADVLADAAAAHTEAQERHNHYASWFATIVTQMAALTAGDPAAALHWSDRALAELHHTAQSRAPFHLEFRANALTLLGRNDEALQTYAAARAHNLHLGVPWPSQDATAHLLERARAALPPHRAEAAWNDGAGLTVDDLAGQAG</sequence>
<dbReference type="SMART" id="SM00862">
    <property type="entry name" value="Trans_reg_C"/>
    <property type="match status" value="1"/>
</dbReference>
<dbReference type="SUPFAM" id="SSF46894">
    <property type="entry name" value="C-terminal effector domain of the bipartite response regulators"/>
    <property type="match status" value="1"/>
</dbReference>
<dbReference type="InterPro" id="IPR011990">
    <property type="entry name" value="TPR-like_helical_dom_sf"/>
</dbReference>
<dbReference type="PANTHER" id="PTHR47691:SF3">
    <property type="entry name" value="HTH-TYPE TRANSCRIPTIONAL REGULATOR RV0890C-RELATED"/>
    <property type="match status" value="1"/>
</dbReference>
<dbReference type="RefSeq" id="WP_311559936.1">
    <property type="nucleotide sequence ID" value="NZ_JAVREJ010000032.1"/>
</dbReference>
<dbReference type="InterPro" id="IPR027417">
    <property type="entry name" value="P-loop_NTPase"/>
</dbReference>
<dbReference type="Gene3D" id="3.40.50.300">
    <property type="entry name" value="P-loop containing nucleotide triphosphate hydrolases"/>
    <property type="match status" value="1"/>
</dbReference>
<dbReference type="PANTHER" id="PTHR47691">
    <property type="entry name" value="REGULATOR-RELATED"/>
    <property type="match status" value="1"/>
</dbReference>
<dbReference type="Proteomes" id="UP001183202">
    <property type="component" value="Unassembled WGS sequence"/>
</dbReference>
<gene>
    <name evidence="5" type="ORF">RM445_28345</name>
</gene>
<dbReference type="InterPro" id="IPR016032">
    <property type="entry name" value="Sig_transdc_resp-reg_C-effctor"/>
</dbReference>
<comment type="caution">
    <text evidence="5">The sequence shown here is derived from an EMBL/GenBank/DDBJ whole genome shotgun (WGS) entry which is preliminary data.</text>
</comment>
<evidence type="ECO:0000313" key="5">
    <source>
        <dbReference type="EMBL" id="MDT0353422.1"/>
    </source>
</evidence>
<dbReference type="EMBL" id="JAVREJ010000032">
    <property type="protein sequence ID" value="MDT0353422.1"/>
    <property type="molecule type" value="Genomic_DNA"/>
</dbReference>
<dbReference type="Gene3D" id="1.10.10.10">
    <property type="entry name" value="Winged helix-like DNA-binding domain superfamily/Winged helix DNA-binding domain"/>
    <property type="match status" value="1"/>
</dbReference>
<evidence type="ECO:0000313" key="6">
    <source>
        <dbReference type="Proteomes" id="UP001183202"/>
    </source>
</evidence>
<dbReference type="PRINTS" id="PR00364">
    <property type="entry name" value="DISEASERSIST"/>
</dbReference>
<evidence type="ECO:0000256" key="3">
    <source>
        <dbReference type="PROSITE-ProRule" id="PRU01091"/>
    </source>
</evidence>
<dbReference type="Pfam" id="PF00486">
    <property type="entry name" value="Trans_reg_C"/>
    <property type="match status" value="1"/>
</dbReference>
<organism evidence="5 6">
    <name type="scientific">Pseudonocardia charpentierae</name>
    <dbReference type="NCBI Taxonomy" id="3075545"/>
    <lineage>
        <taxon>Bacteria</taxon>
        <taxon>Bacillati</taxon>
        <taxon>Actinomycetota</taxon>
        <taxon>Actinomycetes</taxon>
        <taxon>Pseudonocardiales</taxon>
        <taxon>Pseudonocardiaceae</taxon>
        <taxon>Pseudonocardia</taxon>
    </lineage>
</organism>
<dbReference type="SMART" id="SM01043">
    <property type="entry name" value="BTAD"/>
    <property type="match status" value="1"/>
</dbReference>
<dbReference type="PROSITE" id="PS51755">
    <property type="entry name" value="OMPR_PHOB"/>
    <property type="match status" value="1"/>
</dbReference>
<dbReference type="InterPro" id="IPR005158">
    <property type="entry name" value="BTAD"/>
</dbReference>
<dbReference type="CDD" id="cd15831">
    <property type="entry name" value="BTAD"/>
    <property type="match status" value="1"/>
</dbReference>
<dbReference type="Pfam" id="PF03704">
    <property type="entry name" value="BTAD"/>
    <property type="match status" value="1"/>
</dbReference>
<proteinExistence type="inferred from homology"/>
<dbReference type="SUPFAM" id="SSF48452">
    <property type="entry name" value="TPR-like"/>
    <property type="match status" value="1"/>
</dbReference>
<feature type="DNA-binding region" description="OmpR/PhoB-type" evidence="3">
    <location>
        <begin position="5"/>
        <end position="107"/>
    </location>
</feature>
<comment type="similarity">
    <text evidence="1">Belongs to the AfsR/DnrI/RedD regulatory family.</text>
</comment>
<reference evidence="6" key="1">
    <citation type="submission" date="2023-07" db="EMBL/GenBank/DDBJ databases">
        <title>30 novel species of actinomycetes from the DSMZ collection.</title>
        <authorList>
            <person name="Nouioui I."/>
        </authorList>
    </citation>
    <scope>NUCLEOTIDE SEQUENCE [LARGE SCALE GENOMIC DNA]</scope>
    <source>
        <strain evidence="6">DSM 45834</strain>
    </source>
</reference>
<dbReference type="Gene3D" id="1.25.40.10">
    <property type="entry name" value="Tetratricopeptide repeat domain"/>
    <property type="match status" value="1"/>
</dbReference>
<keyword evidence="6" id="KW-1185">Reference proteome</keyword>
<name>A0ABU2NHI3_9PSEU</name>
<evidence type="ECO:0000259" key="4">
    <source>
        <dbReference type="PROSITE" id="PS51755"/>
    </source>
</evidence>
<feature type="domain" description="OmpR/PhoB-type" evidence="4">
    <location>
        <begin position="5"/>
        <end position="107"/>
    </location>
</feature>
<evidence type="ECO:0000256" key="1">
    <source>
        <dbReference type="ARBA" id="ARBA00005820"/>
    </source>
</evidence>
<accession>A0ABU2NHI3</accession>
<evidence type="ECO:0000256" key="2">
    <source>
        <dbReference type="ARBA" id="ARBA00023125"/>
    </source>
</evidence>
<dbReference type="InterPro" id="IPR036388">
    <property type="entry name" value="WH-like_DNA-bd_sf"/>
</dbReference>
<dbReference type="InterPro" id="IPR003593">
    <property type="entry name" value="AAA+_ATPase"/>
</dbReference>
<dbReference type="SMART" id="SM00382">
    <property type="entry name" value="AAA"/>
    <property type="match status" value="1"/>
</dbReference>
<protein>
    <submittedName>
        <fullName evidence="5">BTAD domain-containing putative transcriptional regulator</fullName>
    </submittedName>
</protein>
<dbReference type="InterPro" id="IPR001867">
    <property type="entry name" value="OmpR/PhoB-type_DNA-bd"/>
</dbReference>